<feature type="compositionally biased region" description="Basic residues" evidence="1">
    <location>
        <begin position="634"/>
        <end position="651"/>
    </location>
</feature>
<dbReference type="Proteomes" id="UP000663844">
    <property type="component" value="Unassembled WGS sequence"/>
</dbReference>
<evidence type="ECO:0000256" key="1">
    <source>
        <dbReference type="SAM" id="MobiDB-lite"/>
    </source>
</evidence>
<feature type="region of interest" description="Disordered" evidence="1">
    <location>
        <begin position="1"/>
        <end position="228"/>
    </location>
</feature>
<dbReference type="EMBL" id="CAJOAZ010000032">
    <property type="protein sequence ID" value="CAF3498281.1"/>
    <property type="molecule type" value="Genomic_DNA"/>
</dbReference>
<proteinExistence type="predicted"/>
<feature type="compositionally biased region" description="Low complexity" evidence="1">
    <location>
        <begin position="127"/>
        <end position="137"/>
    </location>
</feature>
<evidence type="ECO:0000313" key="2">
    <source>
        <dbReference type="EMBL" id="CAF3498281.1"/>
    </source>
</evidence>
<name>A0A818H2K3_9BILA</name>
<sequence>MAQPFPSNVPGAYNPQMNGQPQYNGQPPRPMHPQQNGPYPPPQISNHSSPQMVNRPPPPQSQMMNRPPHPQMPNHPSGQMMNRPPPPPQMPGSHPSAQMMNRPPPPQMPGGHPSAQMMNRPPPPQMPGSHPSAQMMNRPPPPQMPGSHPSAQMMNRPPPPQMPGGHPSAQAMNRPPHPQMPNHPSGQIMNPSQMPPQPSHHPSAQLAGRRTSQLSQVPTQPGMFNGPNTGHPGPLTGTVINTNNPDIRNFEQSQVVSPVSNRLTPSGQHIPLPASNNISPFQQPQSGLPSSKFDGREVSSSIRTVSDDDALSIVSMNKKHLPVFARFPFDISFLSQPMNITGDNSIQDLRYRLIESDLNYQRRTTDEYIKRTRRIGMEGDPDSKLDIERELEIQKIQASLNSGRVSRQPVLLSDYSHVSRSQMKPINEILEDRRYASDNMDDLIDSMARRHLVDRGYDLSPERRQSGLGNYSPYIGSSPTGRRMLLRSQQRNDDIYFANTPPSNYFEHDGGRTPTNGLHHMLRSGSDPHQPSQLHYDDGGTNNIMHSDSAPKLPPILQGSDTNRFNRPSYATNSTLYLARHNLQGYKNYQQSIPLGLPDHSEHLIELPSDIFLTSKRENACTHSFLEQDESPQRHRSLHKSKSRKVRRHKSVVSEDSESDASDDDDENNLFSDNNNNHHHHRRRHRSKNRHEEEQGFFTERSLPKKTKKKNKRVRQLFRKAIIAVLFIKVLKRRAVKNHTKRSQQTLSATIHKIRLQEIMVALHRVYLEPEGPIYNALIQATSNTVDLRNALNASSKNYSNAIYVIGDAVKNIISRIVDFMPKDGVLGTSKNSAIAALIQNGHPFPDNYFWQCEKELLEFNKSKLTHITKQRAILLIIGSFIFRALVTTLLTKPIKYRLLLGQLTPTQSASLKVLASILFYVGRRAVKSSPQILALPHEWSYSLYNDASIKPIIQHSEIKPIITKCEQSLRVWCEQYIRRIDASFGKELRS</sequence>
<feature type="compositionally biased region" description="Polar residues" evidence="1">
    <location>
        <begin position="210"/>
        <end position="219"/>
    </location>
</feature>
<feature type="compositionally biased region" description="Polar residues" evidence="1">
    <location>
        <begin position="15"/>
        <end position="25"/>
    </location>
</feature>
<dbReference type="AlphaFoldDB" id="A0A818H2K3"/>
<feature type="compositionally biased region" description="Basic residues" evidence="1">
    <location>
        <begin position="677"/>
        <end position="689"/>
    </location>
</feature>
<evidence type="ECO:0000313" key="3">
    <source>
        <dbReference type="Proteomes" id="UP000663844"/>
    </source>
</evidence>
<accession>A0A818H2K3</accession>
<organism evidence="2 3">
    <name type="scientific">Adineta steineri</name>
    <dbReference type="NCBI Taxonomy" id="433720"/>
    <lineage>
        <taxon>Eukaryota</taxon>
        <taxon>Metazoa</taxon>
        <taxon>Spiralia</taxon>
        <taxon>Gnathifera</taxon>
        <taxon>Rotifera</taxon>
        <taxon>Eurotatoria</taxon>
        <taxon>Bdelloidea</taxon>
        <taxon>Adinetida</taxon>
        <taxon>Adinetidae</taxon>
        <taxon>Adineta</taxon>
    </lineage>
</organism>
<protein>
    <submittedName>
        <fullName evidence="2">Uncharacterized protein</fullName>
    </submittedName>
</protein>
<comment type="caution">
    <text evidence="2">The sequence shown here is derived from an EMBL/GenBank/DDBJ whole genome shotgun (WGS) entry which is preliminary data.</text>
</comment>
<gene>
    <name evidence="2" type="ORF">OXD698_LOCUS1160</name>
</gene>
<feature type="region of interest" description="Disordered" evidence="1">
    <location>
        <begin position="624"/>
        <end position="712"/>
    </location>
</feature>
<feature type="compositionally biased region" description="Acidic residues" evidence="1">
    <location>
        <begin position="655"/>
        <end position="668"/>
    </location>
</feature>
<reference evidence="2" key="1">
    <citation type="submission" date="2021-02" db="EMBL/GenBank/DDBJ databases">
        <authorList>
            <person name="Nowell W R."/>
        </authorList>
    </citation>
    <scope>NUCLEOTIDE SEQUENCE</scope>
</reference>
<feature type="compositionally biased region" description="Low complexity" evidence="1">
    <location>
        <begin position="109"/>
        <end position="119"/>
    </location>
</feature>